<keyword evidence="2 4" id="KW-0663">Pyridoxal phosphate</keyword>
<keyword evidence="3 4" id="KW-0456">Lyase</keyword>
<feature type="domain" description="Tryptophan synthase beta chain-like PALP" evidence="5">
    <location>
        <begin position="94"/>
        <end position="395"/>
    </location>
</feature>
<dbReference type="PANTHER" id="PTHR48078:SF9">
    <property type="entry name" value="D-SERINE DEHYDRATASE"/>
    <property type="match status" value="1"/>
</dbReference>
<dbReference type="InterPro" id="IPR011780">
    <property type="entry name" value="D_Ser_am_lyase"/>
</dbReference>
<dbReference type="InterPro" id="IPR001926">
    <property type="entry name" value="TrpB-like_PALP"/>
</dbReference>
<comment type="cofactor">
    <cofactor evidence="1 4">
        <name>pyridoxal 5'-phosphate</name>
        <dbReference type="ChEBI" id="CHEBI:597326"/>
    </cofactor>
</comment>
<evidence type="ECO:0000256" key="1">
    <source>
        <dbReference type="ARBA" id="ARBA00001933"/>
    </source>
</evidence>
<dbReference type="Pfam" id="PF00291">
    <property type="entry name" value="PALP"/>
    <property type="match status" value="1"/>
</dbReference>
<dbReference type="Proteomes" id="UP000525923">
    <property type="component" value="Unassembled WGS sequence"/>
</dbReference>
<dbReference type="PANTHER" id="PTHR48078">
    <property type="entry name" value="THREONINE DEHYDRATASE, MITOCHONDRIAL-RELATED"/>
    <property type="match status" value="1"/>
</dbReference>
<dbReference type="HAMAP" id="MF_01030">
    <property type="entry name" value="D_Ser_dehydrat"/>
    <property type="match status" value="1"/>
</dbReference>
<dbReference type="GO" id="GO:0030170">
    <property type="term" value="F:pyridoxal phosphate binding"/>
    <property type="evidence" value="ECO:0007669"/>
    <property type="project" value="InterPro"/>
</dbReference>
<protein>
    <recommendedName>
        <fullName evidence="4">Probable D-serine dehydratase</fullName>
        <ecNumber evidence="4">4.3.1.18</ecNumber>
    </recommendedName>
    <alternativeName>
        <fullName evidence="4">D-serine deaminase</fullName>
        <shortName evidence="4">DSD</shortName>
    </alternativeName>
</protein>
<dbReference type="InterPro" id="IPR036052">
    <property type="entry name" value="TrpB-like_PALP_sf"/>
</dbReference>
<feature type="modified residue" description="N6-(pyridoxal phosphate)lysine" evidence="4">
    <location>
        <position position="119"/>
    </location>
</feature>
<dbReference type="EC" id="4.3.1.18" evidence="4"/>
<evidence type="ECO:0000256" key="3">
    <source>
        <dbReference type="ARBA" id="ARBA00023239"/>
    </source>
</evidence>
<evidence type="ECO:0000256" key="4">
    <source>
        <dbReference type="HAMAP-Rule" id="MF_01030"/>
    </source>
</evidence>
<evidence type="ECO:0000259" key="5">
    <source>
        <dbReference type="Pfam" id="PF00291"/>
    </source>
</evidence>
<comment type="similarity">
    <text evidence="4">Belongs to the serine/threonine dehydratase family. DsdA subfamily.</text>
</comment>
<evidence type="ECO:0000313" key="6">
    <source>
        <dbReference type="EMBL" id="MBB5178960.1"/>
    </source>
</evidence>
<comment type="catalytic activity">
    <reaction evidence="4">
        <text>D-serine = pyruvate + NH4(+)</text>
        <dbReference type="Rhea" id="RHEA:13977"/>
        <dbReference type="ChEBI" id="CHEBI:15361"/>
        <dbReference type="ChEBI" id="CHEBI:28938"/>
        <dbReference type="ChEBI" id="CHEBI:35247"/>
        <dbReference type="EC" id="4.3.1.18"/>
    </reaction>
</comment>
<dbReference type="NCBIfam" id="NF002823">
    <property type="entry name" value="PRK02991.1"/>
    <property type="match status" value="1"/>
</dbReference>
<sequence length="447" mass="48648">MAFNVNEIEGWKKRYPLLKDILELKEVTWLNPNARDMAQVEGLAVNRQDMENAEALWQRFAPFIAEAFPETAAQGGIIESPLKRVDGMKAQLNSQYGAEIEGVLYVKCDNDLPIAGSVKARGGIYEVLQHAEQMALAEGMIDASKDYSQFASERFRQFFSGYSLGVGSTGNLGLSIGIAGAKLGFQTTVYMSDDAKQWKKDLLRAKGATVRECSGDFSKAISEGREATKQDPTAYFVDDEKSRHLFLGYSTAAVRLKTQLQEQGIIVDREHPLFVYLPCGVGGAPGGIAFGLKQVYGDAVHCFFAEPTHSPAVLIGLLTGEKEKVCVQDFGIENRTEADGLAVGRPSSFASSISEQLVSGAYTLEDGELFKLLKLLSDSENMFIEPSAAAGFPGPQKILSTGYAAARGLNMANAVHVVWATGGSLVPQEEREHFYQKGTDGLQRTSR</sequence>
<dbReference type="GO" id="GO:0016836">
    <property type="term" value="F:hydro-lyase activity"/>
    <property type="evidence" value="ECO:0007669"/>
    <property type="project" value="UniProtKB-UniRule"/>
</dbReference>
<dbReference type="SUPFAM" id="SSF53686">
    <property type="entry name" value="Tryptophan synthase beta subunit-like PLP-dependent enzymes"/>
    <property type="match status" value="1"/>
</dbReference>
<dbReference type="RefSeq" id="WP_221300761.1">
    <property type="nucleotide sequence ID" value="NZ_JACHHE010000001.1"/>
</dbReference>
<organism evidence="6 7">
    <name type="scientific">Planococcus koreensis</name>
    <dbReference type="NCBI Taxonomy" id="112331"/>
    <lineage>
        <taxon>Bacteria</taxon>
        <taxon>Bacillati</taxon>
        <taxon>Bacillota</taxon>
        <taxon>Bacilli</taxon>
        <taxon>Bacillales</taxon>
        <taxon>Caryophanaceae</taxon>
        <taxon>Planococcus</taxon>
    </lineage>
</organism>
<dbReference type="Gene3D" id="3.40.50.1100">
    <property type="match status" value="2"/>
</dbReference>
<dbReference type="NCBIfam" id="TIGR02035">
    <property type="entry name" value="D_Ser_am_lyase"/>
    <property type="match status" value="1"/>
</dbReference>
<dbReference type="GO" id="GO:0009097">
    <property type="term" value="P:isoleucine biosynthetic process"/>
    <property type="evidence" value="ECO:0007669"/>
    <property type="project" value="TreeGrafter"/>
</dbReference>
<evidence type="ECO:0000313" key="7">
    <source>
        <dbReference type="Proteomes" id="UP000525923"/>
    </source>
</evidence>
<dbReference type="EMBL" id="JACHHE010000001">
    <property type="protein sequence ID" value="MBB5178960.1"/>
    <property type="molecule type" value="Genomic_DNA"/>
</dbReference>
<gene>
    <name evidence="4" type="primary">dsdA</name>
    <name evidence="6" type="ORF">HNQ44_000382</name>
</gene>
<keyword evidence="7" id="KW-1185">Reference proteome</keyword>
<dbReference type="AlphaFoldDB" id="A0A7W8FSY2"/>
<evidence type="ECO:0000256" key="2">
    <source>
        <dbReference type="ARBA" id="ARBA00022898"/>
    </source>
</evidence>
<reference evidence="6 7" key="1">
    <citation type="submission" date="2020-08" db="EMBL/GenBank/DDBJ databases">
        <title>Genomic Encyclopedia of Type Strains, Phase IV (KMG-IV): sequencing the most valuable type-strain genomes for metagenomic binning, comparative biology and taxonomic classification.</title>
        <authorList>
            <person name="Goeker M."/>
        </authorList>
    </citation>
    <scope>NUCLEOTIDE SEQUENCE [LARGE SCALE GENOMIC DNA]</scope>
    <source>
        <strain evidence="6 7">DSM 15895</strain>
    </source>
</reference>
<accession>A0A7W8FSY2</accession>
<dbReference type="GO" id="GO:0008721">
    <property type="term" value="F:D-serine ammonia-lyase activity"/>
    <property type="evidence" value="ECO:0007669"/>
    <property type="project" value="UniProtKB-EC"/>
</dbReference>
<comment type="caution">
    <text evidence="6">The sequence shown here is derived from an EMBL/GenBank/DDBJ whole genome shotgun (WGS) entry which is preliminary data.</text>
</comment>
<dbReference type="InterPro" id="IPR050147">
    <property type="entry name" value="Ser/Thr_Dehydratase"/>
</dbReference>
<dbReference type="GO" id="GO:0036088">
    <property type="term" value="P:D-serine catabolic process"/>
    <property type="evidence" value="ECO:0007669"/>
    <property type="project" value="TreeGrafter"/>
</dbReference>
<proteinExistence type="inferred from homology"/>
<name>A0A7W8FSY2_9BACL</name>